<dbReference type="CDD" id="cd16433">
    <property type="entry name" value="CheB"/>
    <property type="match status" value="1"/>
</dbReference>
<dbReference type="SUPFAM" id="SSF52738">
    <property type="entry name" value="Methylesterase CheB, C-terminal domain"/>
    <property type="match status" value="1"/>
</dbReference>
<evidence type="ECO:0000313" key="6">
    <source>
        <dbReference type="EMBL" id="EHQ29391.1"/>
    </source>
</evidence>
<name>H1Y7H0_9SPHI</name>
<dbReference type="Pfam" id="PF01339">
    <property type="entry name" value="CheB_methylest"/>
    <property type="match status" value="1"/>
</dbReference>
<evidence type="ECO:0000256" key="4">
    <source>
        <dbReference type="PROSITE-ProRule" id="PRU00050"/>
    </source>
</evidence>
<feature type="active site" evidence="4">
    <location>
        <position position="136"/>
    </location>
</feature>
<dbReference type="STRING" id="714943.Mucpa_5316"/>
<dbReference type="PROSITE" id="PS50122">
    <property type="entry name" value="CHEB"/>
    <property type="match status" value="1"/>
</dbReference>
<dbReference type="HOGENOM" id="CLU_000445_51_2_10"/>
<dbReference type="GO" id="GO:0006935">
    <property type="term" value="P:chemotaxis"/>
    <property type="evidence" value="ECO:0007669"/>
    <property type="project" value="UniProtKB-UniRule"/>
</dbReference>
<dbReference type="Proteomes" id="UP000002774">
    <property type="component" value="Chromosome"/>
</dbReference>
<protein>
    <recommendedName>
        <fullName evidence="2">protein-glutamate methylesterase</fullName>
        <ecNumber evidence="2">3.1.1.61</ecNumber>
    </recommendedName>
</protein>
<dbReference type="InterPro" id="IPR000673">
    <property type="entry name" value="Sig_transdc_resp-reg_Me-estase"/>
</dbReference>
<proteinExistence type="predicted"/>
<dbReference type="AlphaFoldDB" id="H1Y7H0"/>
<dbReference type="PANTHER" id="PTHR42872:SF6">
    <property type="entry name" value="PROTEIN-GLUTAMATE METHYLESTERASE_PROTEIN-GLUTAMINE GLUTAMINASE"/>
    <property type="match status" value="1"/>
</dbReference>
<evidence type="ECO:0000259" key="5">
    <source>
        <dbReference type="PROSITE" id="PS50122"/>
    </source>
</evidence>
<evidence type="ECO:0000256" key="2">
    <source>
        <dbReference type="ARBA" id="ARBA00039140"/>
    </source>
</evidence>
<evidence type="ECO:0000313" key="7">
    <source>
        <dbReference type="Proteomes" id="UP000002774"/>
    </source>
</evidence>
<dbReference type="GO" id="GO:0008984">
    <property type="term" value="F:protein-glutamate methylesterase activity"/>
    <property type="evidence" value="ECO:0007669"/>
    <property type="project" value="UniProtKB-EC"/>
</dbReference>
<reference evidence="6" key="1">
    <citation type="submission" date="2011-09" db="EMBL/GenBank/DDBJ databases">
        <title>The permanent draft genome of Mucilaginibacter paludis DSM 18603.</title>
        <authorList>
            <consortium name="US DOE Joint Genome Institute (JGI-PGF)"/>
            <person name="Lucas S."/>
            <person name="Han J."/>
            <person name="Lapidus A."/>
            <person name="Bruce D."/>
            <person name="Goodwin L."/>
            <person name="Pitluck S."/>
            <person name="Peters L."/>
            <person name="Kyrpides N."/>
            <person name="Mavromatis K."/>
            <person name="Ivanova N."/>
            <person name="Mikhailova N."/>
            <person name="Held B."/>
            <person name="Detter J.C."/>
            <person name="Tapia R."/>
            <person name="Han C."/>
            <person name="Land M."/>
            <person name="Hauser L."/>
            <person name="Markowitz V."/>
            <person name="Cheng J.-F."/>
            <person name="Hugenholtz P."/>
            <person name="Woyke T."/>
            <person name="Wu D."/>
            <person name="Tindall B."/>
            <person name="Brambilla E."/>
            <person name="Klenk H.-P."/>
            <person name="Eisen J.A."/>
        </authorList>
    </citation>
    <scope>NUCLEOTIDE SEQUENCE [LARGE SCALE GENOMIC DNA]</scope>
    <source>
        <strain evidence="6">DSM 18603</strain>
    </source>
</reference>
<sequence length="198" mass="21671">MANRLHTADIVLLSGSAGAFDPIFRIVKSLPETYAKAVIVVIHRGKNNFSDIENLFGDNCRILVSEISDKDKIAGGQVYIAPANYHTLFEKDEAFALDVSEHVWYSKPSIDVTFESAADVFGNRCAAILFSGANQDGARGLLKLRKKGALTIVQRPDDAEMAIMPKAAIDINAGEFVLTFNQILQSMRDSYAITTQNS</sequence>
<dbReference type="GO" id="GO:0000156">
    <property type="term" value="F:phosphorelay response regulator activity"/>
    <property type="evidence" value="ECO:0007669"/>
    <property type="project" value="InterPro"/>
</dbReference>
<keyword evidence="1 4" id="KW-0378">Hydrolase</keyword>
<dbReference type="InterPro" id="IPR035909">
    <property type="entry name" value="CheB_C"/>
</dbReference>
<dbReference type="EMBL" id="CM001403">
    <property type="protein sequence ID" value="EHQ29391.1"/>
    <property type="molecule type" value="Genomic_DNA"/>
</dbReference>
<evidence type="ECO:0000256" key="1">
    <source>
        <dbReference type="ARBA" id="ARBA00022801"/>
    </source>
</evidence>
<gene>
    <name evidence="6" type="ORF">Mucpa_5316</name>
</gene>
<dbReference type="EC" id="3.1.1.61" evidence="2"/>
<dbReference type="Gene3D" id="3.40.50.180">
    <property type="entry name" value="Methylesterase CheB, C-terminal domain"/>
    <property type="match status" value="1"/>
</dbReference>
<dbReference type="PANTHER" id="PTHR42872">
    <property type="entry name" value="PROTEIN-GLUTAMATE METHYLESTERASE/PROTEIN-GLUTAMINE GLUTAMINASE"/>
    <property type="match status" value="1"/>
</dbReference>
<feature type="active site" evidence="4">
    <location>
        <position position="16"/>
    </location>
</feature>
<accession>H1Y7H0</accession>
<dbReference type="GO" id="GO:0005737">
    <property type="term" value="C:cytoplasm"/>
    <property type="evidence" value="ECO:0007669"/>
    <property type="project" value="InterPro"/>
</dbReference>
<dbReference type="eggNOG" id="COG2201">
    <property type="taxonomic scope" value="Bacteria"/>
</dbReference>
<comment type="catalytic activity">
    <reaction evidence="3">
        <text>[protein]-L-glutamate 5-O-methyl ester + H2O = L-glutamyl-[protein] + methanol + H(+)</text>
        <dbReference type="Rhea" id="RHEA:23236"/>
        <dbReference type="Rhea" id="RHEA-COMP:10208"/>
        <dbReference type="Rhea" id="RHEA-COMP:10311"/>
        <dbReference type="ChEBI" id="CHEBI:15377"/>
        <dbReference type="ChEBI" id="CHEBI:15378"/>
        <dbReference type="ChEBI" id="CHEBI:17790"/>
        <dbReference type="ChEBI" id="CHEBI:29973"/>
        <dbReference type="ChEBI" id="CHEBI:82795"/>
        <dbReference type="EC" id="3.1.1.61"/>
    </reaction>
</comment>
<evidence type="ECO:0000256" key="3">
    <source>
        <dbReference type="ARBA" id="ARBA00048267"/>
    </source>
</evidence>
<feature type="domain" description="CheB-type methylesterase" evidence="5">
    <location>
        <begin position="4"/>
        <end position="187"/>
    </location>
</feature>
<feature type="active site" evidence="4">
    <location>
        <position position="43"/>
    </location>
</feature>
<dbReference type="OrthoDB" id="1524092at2"/>
<organism evidence="6 7">
    <name type="scientific">Mucilaginibacter paludis DSM 18603</name>
    <dbReference type="NCBI Taxonomy" id="714943"/>
    <lineage>
        <taxon>Bacteria</taxon>
        <taxon>Pseudomonadati</taxon>
        <taxon>Bacteroidota</taxon>
        <taxon>Sphingobacteriia</taxon>
        <taxon>Sphingobacteriales</taxon>
        <taxon>Sphingobacteriaceae</taxon>
        <taxon>Mucilaginibacter</taxon>
    </lineage>
</organism>
<keyword evidence="7" id="KW-1185">Reference proteome</keyword>
<keyword evidence="4" id="KW-0145">Chemotaxis</keyword>